<evidence type="ECO:0000256" key="1">
    <source>
        <dbReference type="ARBA" id="ARBA00007594"/>
    </source>
</evidence>
<evidence type="ECO:0000256" key="4">
    <source>
        <dbReference type="ARBA" id="ARBA00023274"/>
    </source>
</evidence>
<dbReference type="CDD" id="cd01658">
    <property type="entry name" value="Ribosomal_L30"/>
    <property type="match status" value="1"/>
</dbReference>
<proteinExistence type="inferred from homology"/>
<evidence type="ECO:0000259" key="6">
    <source>
        <dbReference type="Pfam" id="PF00327"/>
    </source>
</evidence>
<comment type="similarity">
    <text evidence="1">Belongs to the universal ribosomal protein uL30 family.</text>
</comment>
<dbReference type="NCBIfam" id="TIGR01308">
    <property type="entry name" value="rpmD_bact"/>
    <property type="match status" value="1"/>
</dbReference>
<reference evidence="7" key="1">
    <citation type="submission" date="2021-04" db="EMBL/GenBank/DDBJ databases">
        <title>Draft genome sequence of StrPh-CL8, a phytoplasma strain causing strawberry phyllody in Chile.</title>
        <authorList>
            <person name="Cui W."/>
            <person name="Zamorano A."/>
            <person name="Fiore N."/>
        </authorList>
    </citation>
    <scope>NUCLEOTIDE SEQUENCE [LARGE SCALE GENOMIC DNA]</scope>
    <source>
        <strain evidence="7">StrPh-Cl</strain>
    </source>
</reference>
<dbReference type="PANTHER" id="PTHR15892:SF2">
    <property type="entry name" value="LARGE RIBOSOMAL SUBUNIT PROTEIN UL30M"/>
    <property type="match status" value="1"/>
</dbReference>
<comment type="caution">
    <text evidence="7">The sequence shown here is derived from an EMBL/GenBank/DDBJ whole genome shotgun (WGS) entry which is preliminary data.</text>
</comment>
<keyword evidence="3 7" id="KW-0689">Ribosomal protein</keyword>
<dbReference type="SUPFAM" id="SSF55129">
    <property type="entry name" value="Ribosomal protein L30p/L7e"/>
    <property type="match status" value="1"/>
</dbReference>
<dbReference type="HAMAP" id="MF_01371_B">
    <property type="entry name" value="Ribosomal_uL30_B"/>
    <property type="match status" value="1"/>
</dbReference>
<dbReference type="Gene3D" id="3.30.1390.20">
    <property type="entry name" value="Ribosomal protein L30, ferredoxin-like fold domain"/>
    <property type="match status" value="1"/>
</dbReference>
<dbReference type="PIRSF" id="PIRSF002211">
    <property type="entry name" value="Ribosomal_L30_bac-type"/>
    <property type="match status" value="1"/>
</dbReference>
<gene>
    <name evidence="7" type="primary">rpmD</name>
    <name evidence="7" type="ORF">J8J04_01200</name>
</gene>
<dbReference type="RefSeq" id="WP_212331148.1">
    <property type="nucleotide sequence ID" value="NZ_JAGVRH010000003.1"/>
</dbReference>
<dbReference type="GO" id="GO:0005840">
    <property type="term" value="C:ribosome"/>
    <property type="evidence" value="ECO:0007669"/>
    <property type="project" value="UniProtKB-KW"/>
</dbReference>
<evidence type="ECO:0000313" key="7">
    <source>
        <dbReference type="EMBL" id="MBS2126318.1"/>
    </source>
</evidence>
<evidence type="ECO:0000256" key="2">
    <source>
        <dbReference type="ARBA" id="ARBA00011838"/>
    </source>
</evidence>
<dbReference type="Proteomes" id="UP000811481">
    <property type="component" value="Unassembled WGS sequence"/>
</dbReference>
<feature type="domain" description="Large ribosomal subunit protein uL30-like ferredoxin-like fold" evidence="6">
    <location>
        <begin position="3"/>
        <end position="53"/>
    </location>
</feature>
<comment type="subunit">
    <text evidence="2">Part of the 50S ribosomal subunit.</text>
</comment>
<evidence type="ECO:0000256" key="5">
    <source>
        <dbReference type="ARBA" id="ARBA00035492"/>
    </source>
</evidence>
<dbReference type="InterPro" id="IPR016082">
    <property type="entry name" value="Ribosomal_uL30_ferredoxin-like"/>
</dbReference>
<dbReference type="InterPro" id="IPR005996">
    <property type="entry name" value="Ribosomal_uL30_bac-type"/>
</dbReference>
<sequence>MKLKITLIKSLITCRDNQIKTAYALGLKKINSQVIKDDTPAINGMLKTISHLISVQKILDTKEEE</sequence>
<evidence type="ECO:0000256" key="3">
    <source>
        <dbReference type="ARBA" id="ARBA00022980"/>
    </source>
</evidence>
<keyword evidence="8" id="KW-1185">Reference proteome</keyword>
<dbReference type="InterPro" id="IPR036919">
    <property type="entry name" value="Ribo_uL30_ferredoxin-like_sf"/>
</dbReference>
<name>A0ABS5K374_9MOLU</name>
<dbReference type="PANTHER" id="PTHR15892">
    <property type="entry name" value="MITOCHONDRIAL RIBOSOMAL PROTEIN L30"/>
    <property type="match status" value="1"/>
</dbReference>
<evidence type="ECO:0000313" key="8">
    <source>
        <dbReference type="Proteomes" id="UP000811481"/>
    </source>
</evidence>
<accession>A0ABS5K374</accession>
<organism evidence="7 8">
    <name type="scientific">'Fragaria x ananassa' phyllody phytoplasma</name>
    <dbReference type="NCBI Taxonomy" id="2358428"/>
    <lineage>
        <taxon>Bacteria</taxon>
        <taxon>Bacillati</taxon>
        <taxon>Mycoplasmatota</taxon>
        <taxon>Mollicutes</taxon>
        <taxon>Acholeplasmatales</taxon>
        <taxon>Acholeplasmataceae</taxon>
        <taxon>Candidatus Phytoplasma</taxon>
        <taxon>16SrXIII (Mexican periwinkle virescence group)</taxon>
    </lineage>
</organism>
<dbReference type="EMBL" id="JAGVRH010000003">
    <property type="protein sequence ID" value="MBS2126318.1"/>
    <property type="molecule type" value="Genomic_DNA"/>
</dbReference>
<keyword evidence="4" id="KW-0687">Ribonucleoprotein</keyword>
<protein>
    <recommendedName>
        <fullName evidence="5">50S ribosomal protein L30</fullName>
    </recommendedName>
</protein>
<dbReference type="Pfam" id="PF00327">
    <property type="entry name" value="Ribosomal_L30"/>
    <property type="match status" value="1"/>
</dbReference>